<dbReference type="InterPro" id="IPR036680">
    <property type="entry name" value="SPOR-like_sf"/>
</dbReference>
<dbReference type="Pfam" id="PF05036">
    <property type="entry name" value="SPOR"/>
    <property type="match status" value="1"/>
</dbReference>
<dbReference type="RefSeq" id="WP_106152130.1">
    <property type="nucleotide sequence ID" value="NZ_PVTS01000003.1"/>
</dbReference>
<dbReference type="SUPFAM" id="SSF110997">
    <property type="entry name" value="Sporulation related repeat"/>
    <property type="match status" value="1"/>
</dbReference>
<reference evidence="3 4" key="1">
    <citation type="submission" date="2018-07" db="EMBL/GenBank/DDBJ databases">
        <title>Freshwater and sediment microbial communities from various areas in North America, analyzing microbe dynamics in response to fracking.</title>
        <authorList>
            <person name="Lamendella R."/>
        </authorList>
    </citation>
    <scope>NUCLEOTIDE SEQUENCE [LARGE SCALE GENOMIC DNA]</scope>
    <source>
        <strain evidence="3 4">160A</strain>
    </source>
</reference>
<dbReference type="PROSITE" id="PS51257">
    <property type="entry name" value="PROKAR_LIPOPROTEIN"/>
    <property type="match status" value="1"/>
</dbReference>
<feature type="domain" description="SPOR" evidence="2">
    <location>
        <begin position="57"/>
        <end position="137"/>
    </location>
</feature>
<feature type="region of interest" description="Disordered" evidence="1">
    <location>
        <begin position="21"/>
        <end position="61"/>
    </location>
</feature>
<dbReference type="OrthoDB" id="1121363at2"/>
<organism evidence="3 4">
    <name type="scientific">Marinilabilia salmonicolor</name>
    <dbReference type="NCBI Taxonomy" id="989"/>
    <lineage>
        <taxon>Bacteria</taxon>
        <taxon>Pseudomonadati</taxon>
        <taxon>Bacteroidota</taxon>
        <taxon>Bacteroidia</taxon>
        <taxon>Marinilabiliales</taxon>
        <taxon>Marinilabiliaceae</taxon>
        <taxon>Marinilabilia</taxon>
    </lineage>
</organism>
<dbReference type="Proteomes" id="UP000252733">
    <property type="component" value="Unassembled WGS sequence"/>
</dbReference>
<feature type="compositionally biased region" description="Basic and acidic residues" evidence="1">
    <location>
        <begin position="41"/>
        <end position="61"/>
    </location>
</feature>
<keyword evidence="4" id="KW-1185">Reference proteome</keyword>
<accession>A0A2T0XR50</accession>
<evidence type="ECO:0000259" key="2">
    <source>
        <dbReference type="PROSITE" id="PS51724"/>
    </source>
</evidence>
<dbReference type="EMBL" id="QPIZ01000027">
    <property type="protein sequence ID" value="RCW29564.1"/>
    <property type="molecule type" value="Genomic_DNA"/>
</dbReference>
<evidence type="ECO:0000313" key="4">
    <source>
        <dbReference type="Proteomes" id="UP000252733"/>
    </source>
</evidence>
<feature type="compositionally biased region" description="Basic and acidic residues" evidence="1">
    <location>
        <begin position="21"/>
        <end position="31"/>
    </location>
</feature>
<protein>
    <submittedName>
        <fullName evidence="3">Sporulation related protein</fullName>
    </submittedName>
</protein>
<evidence type="ECO:0000256" key="1">
    <source>
        <dbReference type="SAM" id="MobiDB-lite"/>
    </source>
</evidence>
<dbReference type="STRING" id="1168289.GCA_000259075_00372"/>
<feature type="region of interest" description="Disordered" evidence="1">
    <location>
        <begin position="120"/>
        <end position="139"/>
    </location>
</feature>
<dbReference type="AlphaFoldDB" id="A0A2T0XR50"/>
<sequence>MKKIFLLATALLVLGVACKDKKEPPKKEPVKKVAPAPKPDTLAKKVEEPKPEPKPVPKEPNKYFLIAGSFSSQDNAESFKKELTDQGYQSEVIMRSWGENSDFYKVSYMGFSDKKEAISKMQQERSQPGKEEVWVLVKR</sequence>
<dbReference type="Gene3D" id="3.30.70.1070">
    <property type="entry name" value="Sporulation related repeat"/>
    <property type="match status" value="1"/>
</dbReference>
<dbReference type="PROSITE" id="PS51724">
    <property type="entry name" value="SPOR"/>
    <property type="match status" value="1"/>
</dbReference>
<dbReference type="GO" id="GO:0042834">
    <property type="term" value="F:peptidoglycan binding"/>
    <property type="evidence" value="ECO:0007669"/>
    <property type="project" value="InterPro"/>
</dbReference>
<dbReference type="InterPro" id="IPR007730">
    <property type="entry name" value="SPOR-like_dom"/>
</dbReference>
<gene>
    <name evidence="3" type="ORF">DFO77_12757</name>
</gene>
<comment type="caution">
    <text evidence="3">The sequence shown here is derived from an EMBL/GenBank/DDBJ whole genome shotgun (WGS) entry which is preliminary data.</text>
</comment>
<name>A0A2T0XR50_9BACT</name>
<evidence type="ECO:0000313" key="3">
    <source>
        <dbReference type="EMBL" id="RCW29564.1"/>
    </source>
</evidence>
<proteinExistence type="predicted"/>